<keyword evidence="7" id="KW-0479">Metal-binding</keyword>
<gene>
    <name evidence="18" type="ORF">F0562_000644</name>
</gene>
<evidence type="ECO:0000256" key="4">
    <source>
        <dbReference type="ARBA" id="ARBA00012483"/>
    </source>
</evidence>
<proteinExistence type="inferred from homology"/>
<evidence type="ECO:0000256" key="14">
    <source>
        <dbReference type="PROSITE-ProRule" id="PRU00175"/>
    </source>
</evidence>
<feature type="region of interest" description="Disordered" evidence="15">
    <location>
        <begin position="300"/>
        <end position="321"/>
    </location>
</feature>
<dbReference type="Pfam" id="PF13639">
    <property type="entry name" value="zf-RING_2"/>
    <property type="match status" value="1"/>
</dbReference>
<keyword evidence="12 16" id="KW-0472">Membrane</keyword>
<keyword evidence="19" id="KW-1185">Reference proteome</keyword>
<accession>A0A5J5C4A5</accession>
<dbReference type="FunFam" id="3.30.40.10:FF:000475">
    <property type="entry name" value="RING-H2 finger protein ATL3"/>
    <property type="match status" value="1"/>
</dbReference>
<evidence type="ECO:0000256" key="3">
    <source>
        <dbReference type="ARBA" id="ARBA00004906"/>
    </source>
</evidence>
<evidence type="ECO:0000313" key="18">
    <source>
        <dbReference type="EMBL" id="KAA8548960.1"/>
    </source>
</evidence>
<evidence type="ECO:0000256" key="11">
    <source>
        <dbReference type="ARBA" id="ARBA00022989"/>
    </source>
</evidence>
<keyword evidence="8 14" id="KW-0863">Zinc-finger</keyword>
<evidence type="ECO:0000256" key="16">
    <source>
        <dbReference type="SAM" id="Phobius"/>
    </source>
</evidence>
<protein>
    <recommendedName>
        <fullName evidence="4">RING-type E3 ubiquitin transferase</fullName>
        <ecNumber evidence="4">2.3.2.27</ecNumber>
    </recommendedName>
</protein>
<feature type="transmembrane region" description="Helical" evidence="16">
    <location>
        <begin position="26"/>
        <end position="52"/>
    </location>
</feature>
<dbReference type="PANTHER" id="PTHR45768:SF34">
    <property type="entry name" value="RING-H2 FINGER PROTEIN ATL64"/>
    <property type="match status" value="1"/>
</dbReference>
<dbReference type="Proteomes" id="UP000325577">
    <property type="component" value="Linkage Group LG0"/>
</dbReference>
<dbReference type="PROSITE" id="PS50089">
    <property type="entry name" value="ZF_RING_2"/>
    <property type="match status" value="1"/>
</dbReference>
<comment type="similarity">
    <text evidence="13">Belongs to the RING-type zinc finger family. ATL subfamily.</text>
</comment>
<dbReference type="OrthoDB" id="8062037at2759"/>
<dbReference type="AlphaFoldDB" id="A0A5J5C4A5"/>
<dbReference type="Gene3D" id="3.30.40.10">
    <property type="entry name" value="Zinc/RING finger domain, C3HC4 (zinc finger)"/>
    <property type="match status" value="1"/>
</dbReference>
<comment type="catalytic activity">
    <reaction evidence="1">
        <text>S-ubiquitinyl-[E2 ubiquitin-conjugating enzyme]-L-cysteine + [acceptor protein]-L-lysine = [E2 ubiquitin-conjugating enzyme]-L-cysteine + N(6)-ubiquitinyl-[acceptor protein]-L-lysine.</text>
        <dbReference type="EC" id="2.3.2.27"/>
    </reaction>
</comment>
<keyword evidence="5" id="KW-0808">Transferase</keyword>
<evidence type="ECO:0000256" key="2">
    <source>
        <dbReference type="ARBA" id="ARBA00004167"/>
    </source>
</evidence>
<dbReference type="GO" id="GO:0061630">
    <property type="term" value="F:ubiquitin protein ligase activity"/>
    <property type="evidence" value="ECO:0007669"/>
    <property type="project" value="UniProtKB-EC"/>
</dbReference>
<dbReference type="EC" id="2.3.2.27" evidence="4"/>
<feature type="compositionally biased region" description="Polar residues" evidence="15">
    <location>
        <begin position="247"/>
        <end position="262"/>
    </location>
</feature>
<keyword evidence="11 16" id="KW-1133">Transmembrane helix</keyword>
<organism evidence="18 19">
    <name type="scientific">Nyssa sinensis</name>
    <dbReference type="NCBI Taxonomy" id="561372"/>
    <lineage>
        <taxon>Eukaryota</taxon>
        <taxon>Viridiplantae</taxon>
        <taxon>Streptophyta</taxon>
        <taxon>Embryophyta</taxon>
        <taxon>Tracheophyta</taxon>
        <taxon>Spermatophyta</taxon>
        <taxon>Magnoliopsida</taxon>
        <taxon>eudicotyledons</taxon>
        <taxon>Gunneridae</taxon>
        <taxon>Pentapetalae</taxon>
        <taxon>asterids</taxon>
        <taxon>Cornales</taxon>
        <taxon>Nyssaceae</taxon>
        <taxon>Nyssa</taxon>
    </lineage>
</organism>
<dbReference type="InterPro" id="IPR001841">
    <property type="entry name" value="Znf_RING"/>
</dbReference>
<keyword evidence="10" id="KW-0862">Zinc</keyword>
<comment type="pathway">
    <text evidence="3">Protein modification; protein ubiquitination.</text>
</comment>
<evidence type="ECO:0000259" key="17">
    <source>
        <dbReference type="PROSITE" id="PS50089"/>
    </source>
</evidence>
<evidence type="ECO:0000256" key="8">
    <source>
        <dbReference type="ARBA" id="ARBA00022771"/>
    </source>
</evidence>
<dbReference type="InterPro" id="IPR013083">
    <property type="entry name" value="Znf_RING/FYVE/PHD"/>
</dbReference>
<dbReference type="CDD" id="cd16461">
    <property type="entry name" value="RING-H2_EL5-like"/>
    <property type="match status" value="1"/>
</dbReference>
<evidence type="ECO:0000256" key="10">
    <source>
        <dbReference type="ARBA" id="ARBA00022833"/>
    </source>
</evidence>
<keyword evidence="9" id="KW-0833">Ubl conjugation pathway</keyword>
<keyword evidence="6 16" id="KW-0812">Transmembrane</keyword>
<evidence type="ECO:0000256" key="15">
    <source>
        <dbReference type="SAM" id="MobiDB-lite"/>
    </source>
</evidence>
<dbReference type="PANTHER" id="PTHR45768">
    <property type="entry name" value="E3 UBIQUITIN-PROTEIN LIGASE RNF13-LIKE"/>
    <property type="match status" value="1"/>
</dbReference>
<sequence length="321" mass="35149">MGKENVVSPPSPTVYPPNSYALSGKIMLGGIVILFAVVVFMVCLHMYARWFLLRVPRHHRRSRRRRNRSTNLVFSVEPNNRNGTTTVIAPARGLDASVLSSLPVFLYSSKTHPESLECAVCLSEFEENEKGRLLPKCNHSFHIACIDMWFLSHSTCPLCRSPVERLISAPETENRLDVVVSVGESAGTEPGSCSELSSACQHDEDQMTVSSSSSSSSSDLGGRTKAMDTVSVTIEIPRRNESDDESGLSSPANQGFRSPGTRLQSLRRILSFNRISAAVSPTSGNRTNCASAAELDVERGMDELTHQTRPSDTEPAYTENV</sequence>
<feature type="domain" description="RING-type" evidence="17">
    <location>
        <begin position="118"/>
        <end position="160"/>
    </location>
</feature>
<reference evidence="18 19" key="1">
    <citation type="submission" date="2019-09" db="EMBL/GenBank/DDBJ databases">
        <title>A chromosome-level genome assembly of the Chinese tupelo Nyssa sinensis.</title>
        <authorList>
            <person name="Yang X."/>
            <person name="Kang M."/>
            <person name="Yang Y."/>
            <person name="Xiong H."/>
            <person name="Wang M."/>
            <person name="Zhang Z."/>
            <person name="Wang Z."/>
            <person name="Wu H."/>
            <person name="Ma T."/>
            <person name="Liu J."/>
            <person name="Xi Z."/>
        </authorList>
    </citation>
    <scope>NUCLEOTIDE SEQUENCE [LARGE SCALE GENOMIC DNA]</scope>
    <source>
        <strain evidence="18">J267</strain>
        <tissue evidence="18">Leaf</tissue>
    </source>
</reference>
<dbReference type="SMART" id="SM00184">
    <property type="entry name" value="RING"/>
    <property type="match status" value="1"/>
</dbReference>
<evidence type="ECO:0000313" key="19">
    <source>
        <dbReference type="Proteomes" id="UP000325577"/>
    </source>
</evidence>
<dbReference type="GO" id="GO:0008270">
    <property type="term" value="F:zinc ion binding"/>
    <property type="evidence" value="ECO:0007669"/>
    <property type="project" value="UniProtKB-KW"/>
</dbReference>
<evidence type="ECO:0000256" key="13">
    <source>
        <dbReference type="ARBA" id="ARBA00024209"/>
    </source>
</evidence>
<dbReference type="EMBL" id="CM018031">
    <property type="protein sequence ID" value="KAA8548960.1"/>
    <property type="molecule type" value="Genomic_DNA"/>
</dbReference>
<feature type="compositionally biased region" description="Basic and acidic residues" evidence="15">
    <location>
        <begin position="300"/>
        <end position="312"/>
    </location>
</feature>
<evidence type="ECO:0000256" key="5">
    <source>
        <dbReference type="ARBA" id="ARBA00022679"/>
    </source>
</evidence>
<comment type="subcellular location">
    <subcellularLocation>
        <location evidence="2">Membrane</location>
        <topology evidence="2">Single-pass membrane protein</topology>
    </subcellularLocation>
</comment>
<dbReference type="GO" id="GO:0016020">
    <property type="term" value="C:membrane"/>
    <property type="evidence" value="ECO:0007669"/>
    <property type="project" value="UniProtKB-SubCell"/>
</dbReference>
<evidence type="ECO:0000256" key="12">
    <source>
        <dbReference type="ARBA" id="ARBA00023136"/>
    </source>
</evidence>
<evidence type="ECO:0000256" key="6">
    <source>
        <dbReference type="ARBA" id="ARBA00022692"/>
    </source>
</evidence>
<name>A0A5J5C4A5_9ASTE</name>
<dbReference type="SUPFAM" id="SSF57850">
    <property type="entry name" value="RING/U-box"/>
    <property type="match status" value="1"/>
</dbReference>
<evidence type="ECO:0000256" key="1">
    <source>
        <dbReference type="ARBA" id="ARBA00000900"/>
    </source>
</evidence>
<evidence type="ECO:0000256" key="7">
    <source>
        <dbReference type="ARBA" id="ARBA00022723"/>
    </source>
</evidence>
<evidence type="ECO:0000256" key="9">
    <source>
        <dbReference type="ARBA" id="ARBA00022786"/>
    </source>
</evidence>
<feature type="region of interest" description="Disordered" evidence="15">
    <location>
        <begin position="204"/>
        <end position="262"/>
    </location>
</feature>